<feature type="transmembrane region" description="Helical" evidence="2">
    <location>
        <begin position="133"/>
        <end position="152"/>
    </location>
</feature>
<dbReference type="InterPro" id="IPR029787">
    <property type="entry name" value="Nucleotide_cyclase"/>
</dbReference>
<dbReference type="InterPro" id="IPR000160">
    <property type="entry name" value="GGDEF_dom"/>
</dbReference>
<dbReference type="Proteomes" id="UP000820669">
    <property type="component" value="Unassembled WGS sequence"/>
</dbReference>
<feature type="transmembrane region" description="Helical" evidence="2">
    <location>
        <begin position="91"/>
        <end position="113"/>
    </location>
</feature>
<proteinExistence type="predicted"/>
<dbReference type="InterPro" id="IPR050469">
    <property type="entry name" value="Diguanylate_Cyclase"/>
</dbReference>
<dbReference type="PANTHER" id="PTHR45138:SF9">
    <property type="entry name" value="DIGUANYLATE CYCLASE DGCM-RELATED"/>
    <property type="match status" value="1"/>
</dbReference>
<dbReference type="NCBIfam" id="TIGR00254">
    <property type="entry name" value="GGDEF"/>
    <property type="match status" value="1"/>
</dbReference>
<keyword evidence="5" id="KW-1185">Reference proteome</keyword>
<feature type="transmembrane region" description="Helical" evidence="2">
    <location>
        <begin position="52"/>
        <end position="71"/>
    </location>
</feature>
<keyword evidence="2" id="KW-0812">Transmembrane</keyword>
<protein>
    <submittedName>
        <fullName evidence="4">GGDEF domain-containing protein</fullName>
    </submittedName>
</protein>
<feature type="region of interest" description="Disordered" evidence="1">
    <location>
        <begin position="424"/>
        <end position="457"/>
    </location>
</feature>
<dbReference type="CDD" id="cd01949">
    <property type="entry name" value="GGDEF"/>
    <property type="match status" value="1"/>
</dbReference>
<reference evidence="4 5" key="1">
    <citation type="submission" date="2020-04" db="EMBL/GenBank/DDBJ databases">
        <authorList>
            <person name="Klaysubun C."/>
            <person name="Duangmal K."/>
            <person name="Lipun K."/>
        </authorList>
    </citation>
    <scope>NUCLEOTIDE SEQUENCE [LARGE SCALE GENOMIC DNA]</scope>
    <source>
        <strain evidence="4 5">K10HN5</strain>
    </source>
</reference>
<comment type="caution">
    <text evidence="4">The sequence shown here is derived from an EMBL/GenBank/DDBJ whole genome shotgun (WGS) entry which is preliminary data.</text>
</comment>
<evidence type="ECO:0000313" key="4">
    <source>
        <dbReference type="EMBL" id="NMH98695.1"/>
    </source>
</evidence>
<dbReference type="EMBL" id="JAAXLA010000026">
    <property type="protein sequence ID" value="NMH98695.1"/>
    <property type="molecule type" value="Genomic_DNA"/>
</dbReference>
<evidence type="ECO:0000256" key="1">
    <source>
        <dbReference type="SAM" id="MobiDB-lite"/>
    </source>
</evidence>
<feature type="transmembrane region" description="Helical" evidence="2">
    <location>
        <begin position="164"/>
        <end position="188"/>
    </location>
</feature>
<evidence type="ECO:0000259" key="3">
    <source>
        <dbReference type="PROSITE" id="PS50887"/>
    </source>
</evidence>
<dbReference type="SUPFAM" id="SSF55073">
    <property type="entry name" value="Nucleotide cyclase"/>
    <property type="match status" value="1"/>
</dbReference>
<name>A0ABX1SAW1_9PSEU</name>
<dbReference type="Pfam" id="PF00990">
    <property type="entry name" value="GGDEF"/>
    <property type="match status" value="1"/>
</dbReference>
<dbReference type="PROSITE" id="PS50887">
    <property type="entry name" value="GGDEF"/>
    <property type="match status" value="1"/>
</dbReference>
<keyword evidence="2" id="KW-1133">Transmembrane helix</keyword>
<dbReference type="Gene3D" id="3.30.70.270">
    <property type="match status" value="1"/>
</dbReference>
<organism evidence="4 5">
    <name type="scientific">Pseudonocardia acidicola</name>
    <dbReference type="NCBI Taxonomy" id="2724939"/>
    <lineage>
        <taxon>Bacteria</taxon>
        <taxon>Bacillati</taxon>
        <taxon>Actinomycetota</taxon>
        <taxon>Actinomycetes</taxon>
        <taxon>Pseudonocardiales</taxon>
        <taxon>Pseudonocardiaceae</taxon>
        <taxon>Pseudonocardia</taxon>
    </lineage>
</organism>
<feature type="domain" description="GGDEF" evidence="3">
    <location>
        <begin position="282"/>
        <end position="428"/>
    </location>
</feature>
<sequence>MMPPSPRSQNWITRWAVWSLPSRLLTAVLSVELLTAGVLVADLFAIHDVDQYLWILGVLAAAGVVHTEVSLGVERIRRRVTETRHIDLSSVWTFAAALLLPPLLASAVVLIIYGHLYFRVLRPAKTPTYRQVFSASTILLAVHAASAVLGYLGRDELFSSNRGFFTIVLALLAYTVINTSLIVGVIVLSSDAKFLHVLGRGDEVMLEVATLSMGALAAGMLLSGNPFHAALVLPPLLVLHRAILVRQLEEQANTDSKTGLLNAAAWHNQAARALRRAQRTAASAAVLIIDLDHFKAINDRHGHLAGDQVLSAIAGALRAEVRDNDLVGRFGGEEFVVLLPGLGLGDRPNGERSELHFVAERIRQRIDHLAVEIPTPDGPLTVNDISVSVGGATFPQDGAELRQLLEVADSALYAAKRAGRNAVRMGSHLDASPPTQRTKSGERRPRRTPRALPDRLD</sequence>
<dbReference type="RefSeq" id="WP_169382145.1">
    <property type="nucleotide sequence ID" value="NZ_JAAXLA010000026.1"/>
</dbReference>
<dbReference type="InterPro" id="IPR043128">
    <property type="entry name" value="Rev_trsase/Diguanyl_cyclase"/>
</dbReference>
<evidence type="ECO:0000313" key="5">
    <source>
        <dbReference type="Proteomes" id="UP000820669"/>
    </source>
</evidence>
<gene>
    <name evidence="4" type="ORF">HF526_15465</name>
</gene>
<keyword evidence="2" id="KW-0472">Membrane</keyword>
<dbReference type="PANTHER" id="PTHR45138">
    <property type="entry name" value="REGULATORY COMPONENTS OF SENSORY TRANSDUCTION SYSTEM"/>
    <property type="match status" value="1"/>
</dbReference>
<accession>A0ABX1SAW1</accession>
<dbReference type="SMART" id="SM00267">
    <property type="entry name" value="GGDEF"/>
    <property type="match status" value="1"/>
</dbReference>
<evidence type="ECO:0000256" key="2">
    <source>
        <dbReference type="SAM" id="Phobius"/>
    </source>
</evidence>
<feature type="transmembrane region" description="Helical" evidence="2">
    <location>
        <begin position="24"/>
        <end position="46"/>
    </location>
</feature>